<keyword evidence="5" id="KW-1185">Reference proteome</keyword>
<gene>
    <name evidence="4" type="ORF">HNQ60_003299</name>
</gene>
<dbReference type="PANTHER" id="PTHR11851">
    <property type="entry name" value="METALLOPROTEASE"/>
    <property type="match status" value="1"/>
</dbReference>
<feature type="domain" description="Peptidase M16 C-terminal" evidence="3">
    <location>
        <begin position="202"/>
        <end position="374"/>
    </location>
</feature>
<proteinExistence type="predicted"/>
<dbReference type="InterPro" id="IPR011765">
    <property type="entry name" value="Pept_M16_N"/>
</dbReference>
<dbReference type="InterPro" id="IPR011249">
    <property type="entry name" value="Metalloenz_LuxS/M16"/>
</dbReference>
<evidence type="ECO:0000313" key="4">
    <source>
        <dbReference type="EMBL" id="MBB6094418.1"/>
    </source>
</evidence>
<dbReference type="RefSeq" id="WP_184333664.1">
    <property type="nucleotide sequence ID" value="NZ_JACHHZ010000003.1"/>
</dbReference>
<dbReference type="Pfam" id="PF00675">
    <property type="entry name" value="Peptidase_M16"/>
    <property type="match status" value="1"/>
</dbReference>
<dbReference type="GO" id="GO:0046872">
    <property type="term" value="F:metal ion binding"/>
    <property type="evidence" value="ECO:0007669"/>
    <property type="project" value="InterPro"/>
</dbReference>
<dbReference type="InterPro" id="IPR050361">
    <property type="entry name" value="MPP/UQCRC_Complex"/>
</dbReference>
<dbReference type="Pfam" id="PF05193">
    <property type="entry name" value="Peptidase_M16_C"/>
    <property type="match status" value="1"/>
</dbReference>
<evidence type="ECO:0000256" key="1">
    <source>
        <dbReference type="SAM" id="SignalP"/>
    </source>
</evidence>
<keyword evidence="1" id="KW-0732">Signal</keyword>
<organism evidence="4 5">
    <name type="scientific">Povalibacter uvarum</name>
    <dbReference type="NCBI Taxonomy" id="732238"/>
    <lineage>
        <taxon>Bacteria</taxon>
        <taxon>Pseudomonadati</taxon>
        <taxon>Pseudomonadota</taxon>
        <taxon>Gammaproteobacteria</taxon>
        <taxon>Steroidobacterales</taxon>
        <taxon>Steroidobacteraceae</taxon>
        <taxon>Povalibacter</taxon>
    </lineage>
</organism>
<reference evidence="4 5" key="1">
    <citation type="submission" date="2020-08" db="EMBL/GenBank/DDBJ databases">
        <title>Genomic Encyclopedia of Type Strains, Phase IV (KMG-IV): sequencing the most valuable type-strain genomes for metagenomic binning, comparative biology and taxonomic classification.</title>
        <authorList>
            <person name="Goeker M."/>
        </authorList>
    </citation>
    <scope>NUCLEOTIDE SEQUENCE [LARGE SCALE GENOMIC DNA]</scope>
    <source>
        <strain evidence="4 5">DSM 26723</strain>
    </source>
</reference>
<comment type="caution">
    <text evidence="4">The sequence shown here is derived from an EMBL/GenBank/DDBJ whole genome shotgun (WGS) entry which is preliminary data.</text>
</comment>
<accession>A0A841HQN4</accession>
<feature type="domain" description="Peptidase M16 N-terminal" evidence="2">
    <location>
        <begin position="59"/>
        <end position="186"/>
    </location>
</feature>
<dbReference type="Gene3D" id="3.30.830.10">
    <property type="entry name" value="Metalloenzyme, LuxS/M16 peptidase-like"/>
    <property type="match status" value="2"/>
</dbReference>
<evidence type="ECO:0000313" key="5">
    <source>
        <dbReference type="Proteomes" id="UP000588068"/>
    </source>
</evidence>
<feature type="chain" id="PRO_5032299339" evidence="1">
    <location>
        <begin position="24"/>
        <end position="463"/>
    </location>
</feature>
<feature type="signal peptide" evidence="1">
    <location>
        <begin position="1"/>
        <end position="23"/>
    </location>
</feature>
<evidence type="ECO:0000259" key="2">
    <source>
        <dbReference type="Pfam" id="PF00675"/>
    </source>
</evidence>
<dbReference type="EMBL" id="JACHHZ010000003">
    <property type="protein sequence ID" value="MBB6094418.1"/>
    <property type="molecule type" value="Genomic_DNA"/>
</dbReference>
<dbReference type="Proteomes" id="UP000588068">
    <property type="component" value="Unassembled WGS sequence"/>
</dbReference>
<protein>
    <submittedName>
        <fullName evidence="4">Putative Zn-dependent peptidase</fullName>
    </submittedName>
</protein>
<dbReference type="AlphaFoldDB" id="A0A841HQN4"/>
<dbReference type="PANTHER" id="PTHR11851:SF224">
    <property type="entry name" value="PROCESSING PROTEASE"/>
    <property type="match status" value="1"/>
</dbReference>
<evidence type="ECO:0000259" key="3">
    <source>
        <dbReference type="Pfam" id="PF05193"/>
    </source>
</evidence>
<sequence length="463" mass="49767">MNKLQWFAFAVLASVASVTGAQQAPPPPGPPRPFQLPTPVTISLPNGVQATFVDFGVIPKVSVAVAVRTGNLNEGDKTWLADLTGDLLKEGTKDRNSGQIADAATLMGGQLGISVTADETLLSLDVLSEYGADAVGLLAEVLTTPALPESELARIRQDYLRNLSVQTTQPQAIAGAAMADLLYPDHPYGKSFPTVEQLNSYSIADIRGYYDANFGARRTHVYVAGRFDRAAIEKAIRESLGGWREGAPPLQLAPTDARPRTVKLLDRPGAPQSTLRIGKRVIDPTQPNFMPLSVANTMLGGVLTSRITMNLREAKGWAYSPGSGIATQYHQATWLENADVKSAQTGPSVSEIFKEIDLLRSEAPTEPELTSIKNYRNGIFVMSTSTRGGLIGQLAFMNLQGLPSNWLTTFVDRLYAVTPAQITQAARDHLDPTQMSVVIVGDLATVKPQIEAIAPLRDAIAKP</sequence>
<dbReference type="SUPFAM" id="SSF63411">
    <property type="entry name" value="LuxS/MPP-like metallohydrolase"/>
    <property type="match status" value="2"/>
</dbReference>
<dbReference type="InterPro" id="IPR007863">
    <property type="entry name" value="Peptidase_M16_C"/>
</dbReference>
<name>A0A841HQN4_9GAMM</name>